<protein>
    <recommendedName>
        <fullName evidence="4">Lipoprotein</fullName>
    </recommendedName>
</protein>
<evidence type="ECO:0008006" key="4">
    <source>
        <dbReference type="Google" id="ProtNLM"/>
    </source>
</evidence>
<dbReference type="RefSeq" id="WP_089386481.1">
    <property type="nucleotide sequence ID" value="NZ_FZNM01000001.1"/>
</dbReference>
<keyword evidence="1" id="KW-0732">Signal</keyword>
<reference evidence="2 3" key="1">
    <citation type="submission" date="2019-02" db="EMBL/GenBank/DDBJ databases">
        <authorList>
            <person name="Zhang G."/>
        </authorList>
    </citation>
    <scope>NUCLEOTIDE SEQUENCE [LARGE SCALE GENOMIC DNA]</scope>
    <source>
        <strain evidence="2 3">CMB17</strain>
    </source>
</reference>
<gene>
    <name evidence="2" type="ORF">EYF88_01155</name>
</gene>
<proteinExistence type="predicted"/>
<feature type="chain" id="PRO_5046288072" description="Lipoprotein" evidence="1">
    <location>
        <begin position="18"/>
        <end position="187"/>
    </location>
</feature>
<accession>A0ABY1YN80</accession>
<organism evidence="2 3">
    <name type="scientific">Paracoccus sediminis</name>
    <dbReference type="NCBI Taxonomy" id="1214787"/>
    <lineage>
        <taxon>Bacteria</taxon>
        <taxon>Pseudomonadati</taxon>
        <taxon>Pseudomonadota</taxon>
        <taxon>Alphaproteobacteria</taxon>
        <taxon>Rhodobacterales</taxon>
        <taxon>Paracoccaceae</taxon>
        <taxon>Paracoccus</taxon>
    </lineage>
</organism>
<dbReference type="EMBL" id="SIRL01000001">
    <property type="protein sequence ID" value="TBN52845.1"/>
    <property type="molecule type" value="Genomic_DNA"/>
</dbReference>
<name>A0ABY1YN80_9RHOB</name>
<comment type="caution">
    <text evidence="2">The sequence shown here is derived from an EMBL/GenBank/DDBJ whole genome shotgun (WGS) entry which is preliminary data.</text>
</comment>
<keyword evidence="3" id="KW-1185">Reference proteome</keyword>
<evidence type="ECO:0000256" key="1">
    <source>
        <dbReference type="SAM" id="SignalP"/>
    </source>
</evidence>
<dbReference type="Proteomes" id="UP000292859">
    <property type="component" value="Unassembled WGS sequence"/>
</dbReference>
<evidence type="ECO:0000313" key="2">
    <source>
        <dbReference type="EMBL" id="TBN52845.1"/>
    </source>
</evidence>
<evidence type="ECO:0000313" key="3">
    <source>
        <dbReference type="Proteomes" id="UP000292859"/>
    </source>
</evidence>
<feature type="signal peptide" evidence="1">
    <location>
        <begin position="1"/>
        <end position="17"/>
    </location>
</feature>
<dbReference type="PROSITE" id="PS51257">
    <property type="entry name" value="PROKAR_LIPOPROTEIN"/>
    <property type="match status" value="1"/>
</dbReference>
<sequence>MKLSFIFAASTCAVLLAACDGAPSQSASVSSAAVNTTEALSGPADDGMSLMASSSEVVRLCQATMPDSKAFQDGLKEKGYRFEGIVSGYRILSKDDRRLVAFATTPASRHTGCGVSFKNMTADQGVQLAQPWLQATQAEQIPLENTAMRAGVAWDGVFKGSAVRIAVLPDQDMGFMRGTLLLAAENK</sequence>